<dbReference type="InterPro" id="IPR029063">
    <property type="entry name" value="SAM-dependent_MTases_sf"/>
</dbReference>
<name>A0A1I1SJN8_9ACTN</name>
<protein>
    <submittedName>
        <fullName evidence="6">Methyltransferase domain-containing protein</fullName>
    </submittedName>
</protein>
<feature type="domain" description="Methyltransferase" evidence="5">
    <location>
        <begin position="52"/>
        <end position="141"/>
    </location>
</feature>
<feature type="region of interest" description="Disordered" evidence="4">
    <location>
        <begin position="233"/>
        <end position="255"/>
    </location>
</feature>
<proteinExistence type="predicted"/>
<dbReference type="GO" id="GO:0008168">
    <property type="term" value="F:methyltransferase activity"/>
    <property type="evidence" value="ECO:0007669"/>
    <property type="project" value="UniProtKB-KW"/>
</dbReference>
<dbReference type="AlphaFoldDB" id="A0A1I1SJN8"/>
<dbReference type="Gene3D" id="3.40.50.150">
    <property type="entry name" value="Vaccinia Virus protein VP39"/>
    <property type="match status" value="1"/>
</dbReference>
<keyword evidence="7" id="KW-1185">Reference proteome</keyword>
<gene>
    <name evidence="6" type="ORF">SAMN05421773_11661</name>
</gene>
<dbReference type="RefSeq" id="WP_175541548.1">
    <property type="nucleotide sequence ID" value="NZ_FOLM01000016.1"/>
</dbReference>
<dbReference type="EMBL" id="FOLM01000016">
    <property type="protein sequence ID" value="SFD46656.1"/>
    <property type="molecule type" value="Genomic_DNA"/>
</dbReference>
<keyword evidence="1 6" id="KW-0489">Methyltransferase</keyword>
<evidence type="ECO:0000313" key="7">
    <source>
        <dbReference type="Proteomes" id="UP000199207"/>
    </source>
</evidence>
<dbReference type="Gene3D" id="2.20.130.10">
    <property type="entry name" value="CAC2371-like domains"/>
    <property type="match status" value="1"/>
</dbReference>
<evidence type="ECO:0000256" key="3">
    <source>
        <dbReference type="ARBA" id="ARBA00022691"/>
    </source>
</evidence>
<reference evidence="6 7" key="1">
    <citation type="submission" date="2016-10" db="EMBL/GenBank/DDBJ databases">
        <authorList>
            <person name="de Groot N.N."/>
        </authorList>
    </citation>
    <scope>NUCLEOTIDE SEQUENCE [LARGE SCALE GENOMIC DNA]</scope>
    <source>
        <strain evidence="6 7">CGMCC 4.5739</strain>
    </source>
</reference>
<accession>A0A1I1SJN8</accession>
<dbReference type="SUPFAM" id="SSF53335">
    <property type="entry name" value="S-adenosyl-L-methionine-dependent methyltransferases"/>
    <property type="match status" value="1"/>
</dbReference>
<evidence type="ECO:0000256" key="1">
    <source>
        <dbReference type="ARBA" id="ARBA00022603"/>
    </source>
</evidence>
<evidence type="ECO:0000313" key="6">
    <source>
        <dbReference type="EMBL" id="SFD46656.1"/>
    </source>
</evidence>
<keyword evidence="2 6" id="KW-0808">Transferase</keyword>
<dbReference type="Proteomes" id="UP000199207">
    <property type="component" value="Unassembled WGS sequence"/>
</dbReference>
<keyword evidence="3" id="KW-0949">S-adenosyl-L-methionine</keyword>
<organism evidence="6 7">
    <name type="scientific">Streptomyces aidingensis</name>
    <dbReference type="NCBI Taxonomy" id="910347"/>
    <lineage>
        <taxon>Bacteria</taxon>
        <taxon>Bacillati</taxon>
        <taxon>Actinomycetota</taxon>
        <taxon>Actinomycetes</taxon>
        <taxon>Kitasatosporales</taxon>
        <taxon>Streptomycetaceae</taxon>
        <taxon>Streptomyces</taxon>
    </lineage>
</organism>
<dbReference type="CDD" id="cd02440">
    <property type="entry name" value="AdoMet_MTases"/>
    <property type="match status" value="1"/>
</dbReference>
<dbReference type="Pfam" id="PF13649">
    <property type="entry name" value="Methyltransf_25"/>
    <property type="match status" value="1"/>
</dbReference>
<dbReference type="PANTHER" id="PTHR43464:SF19">
    <property type="entry name" value="UBIQUINONE BIOSYNTHESIS O-METHYLTRANSFERASE, MITOCHONDRIAL"/>
    <property type="match status" value="1"/>
</dbReference>
<evidence type="ECO:0000256" key="2">
    <source>
        <dbReference type="ARBA" id="ARBA00022679"/>
    </source>
</evidence>
<evidence type="ECO:0000256" key="4">
    <source>
        <dbReference type="SAM" id="MobiDB-lite"/>
    </source>
</evidence>
<sequence length="255" mass="27726">MTTPAPDGPPAARLYGDLAPWWPLISPVEVYQEDAETVARLFGLAGRPVRQVLELGSGGGHTAFHLRDRYQLTLVDLSEEMLAVSRKLNPGVEHLRGDMRDLRLGRDFDGVFVHDAIDYMTTTEELAAAFRTAHAHCRPGGVAVFFPDHLAETYRPGTDCGGSDAPDGSGARYLEWSRPPEPGGSTVRTDYTFTVREADGRVWTAHEAHVTGLFPAADWRRLLAGAGFTVSSAQETADGGERPGRTLFIGRRPGA</sequence>
<dbReference type="PANTHER" id="PTHR43464">
    <property type="entry name" value="METHYLTRANSFERASE"/>
    <property type="match status" value="1"/>
</dbReference>
<dbReference type="InterPro" id="IPR041698">
    <property type="entry name" value="Methyltransf_25"/>
</dbReference>
<dbReference type="GO" id="GO:0032259">
    <property type="term" value="P:methylation"/>
    <property type="evidence" value="ECO:0007669"/>
    <property type="project" value="UniProtKB-KW"/>
</dbReference>
<evidence type="ECO:0000259" key="5">
    <source>
        <dbReference type="Pfam" id="PF13649"/>
    </source>
</evidence>
<dbReference type="STRING" id="910347.SAMN05421773_11661"/>